<feature type="region of interest" description="Disordered" evidence="6">
    <location>
        <begin position="1"/>
        <end position="30"/>
    </location>
</feature>
<dbReference type="InterPro" id="IPR051175">
    <property type="entry name" value="CLK_kinases"/>
</dbReference>
<keyword evidence="1" id="KW-0723">Serine/threonine-protein kinase</keyword>
<dbReference type="Gene3D" id="1.10.510.10">
    <property type="entry name" value="Transferase(Phosphotransferase) domain 1"/>
    <property type="match status" value="1"/>
</dbReference>
<keyword evidence="4" id="KW-0418">Kinase</keyword>
<reference evidence="8" key="1">
    <citation type="journal article" date="2020" name="bioRxiv">
        <title>Genomic and phenotypic heterogeneity of clinical isolates of the human pathogens Aspergillus fumigatus, Aspergillus lentulus and Aspergillus fumigatiaffinis.</title>
        <authorList>
            <person name="dos Santos R.A.C."/>
            <person name="Steenwyk J.L."/>
            <person name="Rivero-Menendez O."/>
            <person name="Mead M.E."/>
            <person name="Silva L.P."/>
            <person name="Bastos R.W."/>
            <person name="Alastruey-Izquierdo A."/>
            <person name="Goldman G.H."/>
            <person name="Rokas A."/>
        </authorList>
    </citation>
    <scope>NUCLEOTIDE SEQUENCE</scope>
    <source>
        <strain evidence="8">CNM-CM6805</strain>
    </source>
</reference>
<keyword evidence="2" id="KW-0808">Transferase</keyword>
<evidence type="ECO:0000256" key="2">
    <source>
        <dbReference type="ARBA" id="ARBA00022679"/>
    </source>
</evidence>
<dbReference type="Pfam" id="PF06094">
    <property type="entry name" value="GGACT"/>
    <property type="match status" value="1"/>
</dbReference>
<feature type="compositionally biased region" description="Pro residues" evidence="6">
    <location>
        <begin position="12"/>
        <end position="23"/>
    </location>
</feature>
<keyword evidence="9" id="KW-1185">Reference proteome</keyword>
<dbReference type="AlphaFoldDB" id="A0A8H4HCV9"/>
<dbReference type="InterPro" id="IPR011009">
    <property type="entry name" value="Kinase-like_dom_sf"/>
</dbReference>
<keyword evidence="3" id="KW-0547">Nucleotide-binding</keyword>
<name>A0A8H4HCV9_9EURO</name>
<dbReference type="GO" id="GO:0004674">
    <property type="term" value="F:protein serine/threonine kinase activity"/>
    <property type="evidence" value="ECO:0007669"/>
    <property type="project" value="UniProtKB-KW"/>
</dbReference>
<dbReference type="PANTHER" id="PTHR45646">
    <property type="entry name" value="SERINE/THREONINE-PROTEIN KINASE DOA-RELATED"/>
    <property type="match status" value="1"/>
</dbReference>
<reference evidence="8" key="2">
    <citation type="submission" date="2020-04" db="EMBL/GenBank/DDBJ databases">
        <authorList>
            <person name="Santos R.A.C."/>
            <person name="Steenwyk J.L."/>
            <person name="Rivero-Menendez O."/>
            <person name="Mead M.E."/>
            <person name="Silva L.P."/>
            <person name="Bastos R.W."/>
            <person name="Alastruey-Izquierdo A."/>
            <person name="Goldman G.H."/>
            <person name="Rokas A."/>
        </authorList>
    </citation>
    <scope>NUCLEOTIDE SEQUENCE</scope>
    <source>
        <strain evidence="8">CNM-CM6805</strain>
    </source>
</reference>
<dbReference type="CDD" id="cd06661">
    <property type="entry name" value="GGCT_like"/>
    <property type="match status" value="1"/>
</dbReference>
<evidence type="ECO:0000256" key="1">
    <source>
        <dbReference type="ARBA" id="ARBA00022527"/>
    </source>
</evidence>
<dbReference type="GO" id="GO:0005634">
    <property type="term" value="C:nucleus"/>
    <property type="evidence" value="ECO:0007669"/>
    <property type="project" value="TreeGrafter"/>
</dbReference>
<dbReference type="Gene3D" id="3.10.490.10">
    <property type="entry name" value="Gamma-glutamyl cyclotransferase-like"/>
    <property type="match status" value="1"/>
</dbReference>
<organism evidence="8 9">
    <name type="scientific">Aspergillus fumigatiaffinis</name>
    <dbReference type="NCBI Taxonomy" id="340414"/>
    <lineage>
        <taxon>Eukaryota</taxon>
        <taxon>Fungi</taxon>
        <taxon>Dikarya</taxon>
        <taxon>Ascomycota</taxon>
        <taxon>Pezizomycotina</taxon>
        <taxon>Eurotiomycetes</taxon>
        <taxon>Eurotiomycetidae</taxon>
        <taxon>Eurotiales</taxon>
        <taxon>Aspergillaceae</taxon>
        <taxon>Aspergillus</taxon>
        <taxon>Aspergillus subgen. Fumigati</taxon>
    </lineage>
</organism>
<dbReference type="OrthoDB" id="3262926at2759"/>
<gene>
    <name evidence="8" type="ORF">CNMCM6805_005385</name>
</gene>
<dbReference type="InterPro" id="IPR000719">
    <property type="entry name" value="Prot_kinase_dom"/>
</dbReference>
<evidence type="ECO:0000256" key="6">
    <source>
        <dbReference type="SAM" id="MobiDB-lite"/>
    </source>
</evidence>
<dbReference type="InterPro" id="IPR036568">
    <property type="entry name" value="GGCT-like_sf"/>
</dbReference>
<dbReference type="PANTHER" id="PTHR45646:SF11">
    <property type="entry name" value="SERINE_THREONINE-PROTEIN KINASE DOA"/>
    <property type="match status" value="1"/>
</dbReference>
<evidence type="ECO:0000313" key="9">
    <source>
        <dbReference type="Proteomes" id="UP000653565"/>
    </source>
</evidence>
<sequence>MASSNPEEKYSPPAPPPPPPPSDPHSKISPYVLKLRSAPPDYFYQPPIKPEHTGPFAAPTGPYFFYGTLTDPLMISEILELPEEPKLRPAHIIGYECKMWGQYPALLDSPGSVVEGAAYHVRTTQDAERLAAYETANYRAEDCLIRYTDGKEPSEDLGYTFKFIGDPRELSEGEFDLKCLVFELLGPSVDKVLNDYYHSGDTLETEDILRMTEQLLEAIRFIHDAGMGHGDISGRNIAFSCSNLSNAAEEDLFEVLGLPETEELVRLDGKPLDKGLPKHMVKAAEWDEWVDEDEEDLRVLDLGEGFLQEHEPKTLSQPGQLQAPETIFGNSFDHRVDLWRAGCMIYSFIFRTLPFWYLGDDGALVEQMVGFVEKLPEVWQPAWDRMQLNSKHQMEPMEDIGAREKV</sequence>
<dbReference type="SUPFAM" id="SSF56112">
    <property type="entry name" value="Protein kinase-like (PK-like)"/>
    <property type="match status" value="1"/>
</dbReference>
<evidence type="ECO:0000256" key="5">
    <source>
        <dbReference type="ARBA" id="ARBA00022840"/>
    </source>
</evidence>
<accession>A0A8H4HCV9</accession>
<evidence type="ECO:0000256" key="3">
    <source>
        <dbReference type="ARBA" id="ARBA00022741"/>
    </source>
</evidence>
<dbReference type="GO" id="GO:0005524">
    <property type="term" value="F:ATP binding"/>
    <property type="evidence" value="ECO:0007669"/>
    <property type="project" value="UniProtKB-KW"/>
</dbReference>
<comment type="caution">
    <text evidence="8">The sequence shown here is derived from an EMBL/GenBank/DDBJ whole genome shotgun (WGS) entry which is preliminary data.</text>
</comment>
<dbReference type="InterPro" id="IPR013024">
    <property type="entry name" value="GGCT-like"/>
</dbReference>
<feature type="compositionally biased region" description="Basic and acidic residues" evidence="6">
    <location>
        <begin position="1"/>
        <end position="10"/>
    </location>
</feature>
<protein>
    <recommendedName>
        <fullName evidence="7">Protein kinase domain-containing protein</fullName>
    </recommendedName>
</protein>
<dbReference type="GO" id="GO:0043484">
    <property type="term" value="P:regulation of RNA splicing"/>
    <property type="evidence" value="ECO:0007669"/>
    <property type="project" value="TreeGrafter"/>
</dbReference>
<dbReference type="PROSITE" id="PS50011">
    <property type="entry name" value="PROTEIN_KINASE_DOM"/>
    <property type="match status" value="1"/>
</dbReference>
<evidence type="ECO:0000259" key="7">
    <source>
        <dbReference type="PROSITE" id="PS50011"/>
    </source>
</evidence>
<dbReference type="EMBL" id="JAAAPX010000029">
    <property type="protein sequence ID" value="KAF4239928.1"/>
    <property type="molecule type" value="Genomic_DNA"/>
</dbReference>
<dbReference type="Proteomes" id="UP000653565">
    <property type="component" value="Unassembled WGS sequence"/>
</dbReference>
<keyword evidence="5" id="KW-0067">ATP-binding</keyword>
<feature type="domain" description="Protein kinase" evidence="7">
    <location>
        <begin position="104"/>
        <end position="406"/>
    </location>
</feature>
<proteinExistence type="predicted"/>
<evidence type="ECO:0000256" key="4">
    <source>
        <dbReference type="ARBA" id="ARBA00022777"/>
    </source>
</evidence>
<dbReference type="InterPro" id="IPR009288">
    <property type="entry name" value="AIG2-like_dom"/>
</dbReference>
<dbReference type="SUPFAM" id="SSF110857">
    <property type="entry name" value="Gamma-glutamyl cyclotransferase-like"/>
    <property type="match status" value="1"/>
</dbReference>
<evidence type="ECO:0000313" key="8">
    <source>
        <dbReference type="EMBL" id="KAF4239928.1"/>
    </source>
</evidence>